<evidence type="ECO:0000313" key="3">
    <source>
        <dbReference type="EMBL" id="AND76308.1"/>
    </source>
</evidence>
<evidence type="ECO:0000256" key="2">
    <source>
        <dbReference type="ARBA" id="ARBA00023031"/>
    </source>
</evidence>
<name>A0A172Q2Q0_WASMV</name>
<dbReference type="Pfam" id="PF00803">
    <property type="entry name" value="3A"/>
    <property type="match status" value="1"/>
</dbReference>
<accession>A0A172Q2Q0</accession>
<evidence type="ECO:0000256" key="1">
    <source>
        <dbReference type="ARBA" id="ARBA00022448"/>
    </source>
</evidence>
<keyword evidence="1" id="KW-0813">Transport</keyword>
<dbReference type="InterPro" id="IPR006889">
    <property type="entry name" value="Bunya_NSM"/>
</dbReference>
<gene>
    <name evidence="3" type="primary">NSm</name>
</gene>
<keyword evidence="2" id="KW-0916">Viral movement protein</keyword>
<sequence length="312" mass="34913">MYRLSNVLKPFRLSNNTDKEIVPAVKTENNKSIIVRNVSKKDIDEAIMNKVKTANGKQYVSGIDSSVLGTYSSELDSGESDVGDSSDDILSRLVVEQSTHLSNWKNDSLVGNGNDKVSFTISIMPTWNSGRRFMHISRLILWIVPTIPDSKNSIKVTLLDQNKMTREEKIILSRQTSLKDPLCFISHLNWSFPKERNTPKQCMQPNLTSDEKYAKGVSFASVMYSWVKNFCDTPIASESNTCDVIPINRAKVIKSAALIEACKLMIPKGIGGKQLSNQIRDLQKAAEKYAMEAENDADVIDVDIEMDSLLEI</sequence>
<reference evidence="3" key="1">
    <citation type="submission" date="2016-01" db="EMBL/GenBank/DDBJ databases">
        <title>First report of Watermelon silver mottle virus infecting tomato in Yunnan, southwest of China.</title>
        <authorList>
            <person name="Yin Y.Y."/>
            <person name="Lu X."/>
            <person name="Li T.T."/>
            <person name="Ding M."/>
        </authorList>
    </citation>
    <scope>NUCLEOTIDE SEQUENCE</scope>
    <source>
        <strain evidence="3">Y406</strain>
    </source>
</reference>
<organism evidence="3">
    <name type="scientific">Watermelon silver mottle virus</name>
    <name type="common">WSMoV</name>
    <dbReference type="NCBI Taxonomy" id="3052571"/>
    <lineage>
        <taxon>Viruses</taxon>
        <taxon>Riboviria</taxon>
        <taxon>Orthornavirae</taxon>
        <taxon>Negarnaviricota</taxon>
        <taxon>Polyploviricotina</taxon>
        <taxon>Bunyaviricetes</taxon>
        <taxon>Elliovirales</taxon>
        <taxon>Tospoviridae</taxon>
        <taxon>Orthotospovirus</taxon>
    </lineage>
</organism>
<dbReference type="GO" id="GO:0046740">
    <property type="term" value="P:transport of virus in host, cell to cell"/>
    <property type="evidence" value="ECO:0007669"/>
    <property type="project" value="UniProtKB-KW"/>
</dbReference>
<dbReference type="PIRSF" id="PIRSF003959">
    <property type="entry name" value="NS-M_TospoV"/>
    <property type="match status" value="1"/>
</dbReference>
<dbReference type="EMBL" id="KU523691">
    <property type="protein sequence ID" value="AND76308.1"/>
    <property type="molecule type" value="Genomic_RNA"/>
</dbReference>
<dbReference type="InterPro" id="IPR000603">
    <property type="entry name" value="MPV"/>
</dbReference>
<protein>
    <submittedName>
        <fullName evidence="3">Movement protein</fullName>
    </submittedName>
</protein>
<proteinExistence type="predicted"/>
<organismHost>
    <name type="scientific">Citrullus lanatus</name>
    <name type="common">Watermelon</name>
    <name type="synonym">Citrullus vulgaris</name>
    <dbReference type="NCBI Taxonomy" id="3654"/>
</organismHost>